<proteinExistence type="predicted"/>
<reference evidence="3" key="1">
    <citation type="journal article" date="2019" name="Int. J. Syst. Evol. Microbiol.">
        <title>The Global Catalogue of Microorganisms (GCM) 10K type strain sequencing project: providing services to taxonomists for standard genome sequencing and annotation.</title>
        <authorList>
            <consortium name="The Broad Institute Genomics Platform"/>
            <consortium name="The Broad Institute Genome Sequencing Center for Infectious Disease"/>
            <person name="Wu L."/>
            <person name="Ma J."/>
        </authorList>
    </citation>
    <scope>NUCLEOTIDE SEQUENCE [LARGE SCALE GENOMIC DNA]</scope>
    <source>
        <strain evidence="3">NBRC 103166</strain>
    </source>
</reference>
<sequence length="132" mass="14480">MAINGRELVEKLRSEVTELSVSQLHETLQHNPQAIVIDIREVSETNSGSIPVATLIPRGVLEMQIDSAPSIQQRFTTLDELASQPIYLLCRSGARSIFSAISLQQMGFKEVYSIQGGFLAWQAAGYEVSDAS</sequence>
<dbReference type="RefSeq" id="WP_284203798.1">
    <property type="nucleotide sequence ID" value="NZ_BSPQ01000005.1"/>
</dbReference>
<comment type="caution">
    <text evidence="2">The sequence shown here is derived from an EMBL/GenBank/DDBJ whole genome shotgun (WGS) entry which is preliminary data.</text>
</comment>
<name>A0ABQ6E0Z5_9GAMM</name>
<evidence type="ECO:0000313" key="3">
    <source>
        <dbReference type="Proteomes" id="UP001157353"/>
    </source>
</evidence>
<dbReference type="PANTHER" id="PTHR43031:SF16">
    <property type="entry name" value="OXIDOREDUCTASE"/>
    <property type="match status" value="1"/>
</dbReference>
<keyword evidence="3" id="KW-1185">Reference proteome</keyword>
<dbReference type="PROSITE" id="PS50206">
    <property type="entry name" value="RHODANESE_3"/>
    <property type="match status" value="1"/>
</dbReference>
<protein>
    <recommendedName>
        <fullName evidence="1">Rhodanese domain-containing protein</fullName>
    </recommendedName>
</protein>
<dbReference type="SMART" id="SM00450">
    <property type="entry name" value="RHOD"/>
    <property type="match status" value="1"/>
</dbReference>
<dbReference type="InterPro" id="IPR050229">
    <property type="entry name" value="GlpE_sulfurtransferase"/>
</dbReference>
<dbReference type="Pfam" id="PF00581">
    <property type="entry name" value="Rhodanese"/>
    <property type="match status" value="1"/>
</dbReference>
<feature type="domain" description="Rhodanese" evidence="1">
    <location>
        <begin position="30"/>
        <end position="130"/>
    </location>
</feature>
<dbReference type="Proteomes" id="UP001157353">
    <property type="component" value="Unassembled WGS sequence"/>
</dbReference>
<dbReference type="Gene3D" id="3.40.250.10">
    <property type="entry name" value="Rhodanese-like domain"/>
    <property type="match status" value="1"/>
</dbReference>
<gene>
    <name evidence="2" type="ORF">GCM10007916_17430</name>
</gene>
<dbReference type="SUPFAM" id="SSF52821">
    <property type="entry name" value="Rhodanese/Cell cycle control phosphatase"/>
    <property type="match status" value="1"/>
</dbReference>
<dbReference type="EMBL" id="BSPQ01000005">
    <property type="protein sequence ID" value="GLS90676.1"/>
    <property type="molecule type" value="Genomic_DNA"/>
</dbReference>
<evidence type="ECO:0000259" key="1">
    <source>
        <dbReference type="PROSITE" id="PS50206"/>
    </source>
</evidence>
<dbReference type="InterPro" id="IPR036873">
    <property type="entry name" value="Rhodanese-like_dom_sf"/>
</dbReference>
<evidence type="ECO:0000313" key="2">
    <source>
        <dbReference type="EMBL" id="GLS90676.1"/>
    </source>
</evidence>
<dbReference type="PANTHER" id="PTHR43031">
    <property type="entry name" value="FAD-DEPENDENT OXIDOREDUCTASE"/>
    <property type="match status" value="1"/>
</dbReference>
<dbReference type="InterPro" id="IPR001763">
    <property type="entry name" value="Rhodanese-like_dom"/>
</dbReference>
<organism evidence="2 3">
    <name type="scientific">Psychromonas marina</name>
    <dbReference type="NCBI Taxonomy" id="88364"/>
    <lineage>
        <taxon>Bacteria</taxon>
        <taxon>Pseudomonadati</taxon>
        <taxon>Pseudomonadota</taxon>
        <taxon>Gammaproteobacteria</taxon>
        <taxon>Alteromonadales</taxon>
        <taxon>Psychromonadaceae</taxon>
        <taxon>Psychromonas</taxon>
    </lineage>
</organism>
<accession>A0ABQ6E0Z5</accession>